<keyword evidence="1" id="KW-0472">Membrane</keyword>
<gene>
    <name evidence="2" type="ORF">PSQ40_13980</name>
</gene>
<evidence type="ECO:0000313" key="2">
    <source>
        <dbReference type="EMBL" id="MDD0839690.1"/>
    </source>
</evidence>
<keyword evidence="1" id="KW-0812">Transmembrane</keyword>
<evidence type="ECO:0000256" key="1">
    <source>
        <dbReference type="SAM" id="Phobius"/>
    </source>
</evidence>
<dbReference type="Proteomes" id="UP001528673">
    <property type="component" value="Unassembled WGS sequence"/>
</dbReference>
<dbReference type="RefSeq" id="WP_273952157.1">
    <property type="nucleotide sequence ID" value="NZ_JAQSIP010000006.1"/>
</dbReference>
<accession>A0ABT5N0N7</accession>
<reference evidence="2 3" key="1">
    <citation type="submission" date="2023-02" db="EMBL/GenBank/DDBJ databases">
        <title>Bacterial whole genomic sequence of Curvibacter sp. HBC61.</title>
        <authorList>
            <person name="Le V."/>
            <person name="Ko S.-R."/>
            <person name="Ahn C.-Y."/>
            <person name="Oh H.-M."/>
        </authorList>
    </citation>
    <scope>NUCLEOTIDE SEQUENCE [LARGE SCALE GENOMIC DNA]</scope>
    <source>
        <strain evidence="2 3">HBC61</strain>
    </source>
</reference>
<evidence type="ECO:0000313" key="3">
    <source>
        <dbReference type="Proteomes" id="UP001528673"/>
    </source>
</evidence>
<dbReference type="InterPro" id="IPR021344">
    <property type="entry name" value="DUF2970"/>
</dbReference>
<dbReference type="Pfam" id="PF11174">
    <property type="entry name" value="DUF2970"/>
    <property type="match status" value="1"/>
</dbReference>
<name>A0ABT5N0N7_9BURK</name>
<proteinExistence type="predicted"/>
<organism evidence="2 3">
    <name type="scientific">Curvibacter cyanobacteriorum</name>
    <dbReference type="NCBI Taxonomy" id="3026422"/>
    <lineage>
        <taxon>Bacteria</taxon>
        <taxon>Pseudomonadati</taxon>
        <taxon>Pseudomonadota</taxon>
        <taxon>Betaproteobacteria</taxon>
        <taxon>Burkholderiales</taxon>
        <taxon>Comamonadaceae</taxon>
        <taxon>Curvibacter</taxon>
    </lineage>
</organism>
<feature type="transmembrane region" description="Helical" evidence="1">
    <location>
        <begin position="42"/>
        <end position="68"/>
    </location>
</feature>
<dbReference type="EMBL" id="JAQSIP010000006">
    <property type="protein sequence ID" value="MDD0839690.1"/>
    <property type="molecule type" value="Genomic_DNA"/>
</dbReference>
<protein>
    <submittedName>
        <fullName evidence="2">DUF2970 domain-containing protein</fullName>
    </submittedName>
</protein>
<comment type="caution">
    <text evidence="2">The sequence shown here is derived from an EMBL/GenBank/DDBJ whole genome shotgun (WGS) entry which is preliminary data.</text>
</comment>
<keyword evidence="1" id="KW-1133">Transmembrane helix</keyword>
<sequence length="69" mass="7613">MSQQQSPARKGSLLRTVKAVAWSFIGIRKNSDYQEDTAKLNIFHIIAVGLAGAMLFVLALVALVNWVVR</sequence>
<keyword evidence="3" id="KW-1185">Reference proteome</keyword>